<reference evidence="2" key="2">
    <citation type="submission" date="2020-07" db="EMBL/GenBank/DDBJ databases">
        <authorList>
            <person name="Vera ALvarez R."/>
            <person name="Arias-Moreno D.M."/>
            <person name="Jimenez-Jacinto V."/>
            <person name="Jimenez-Bremont J.F."/>
            <person name="Swaminathan K."/>
            <person name="Moose S.P."/>
            <person name="Guerrero-Gonzalez M.L."/>
            <person name="Marino-Ramirez L."/>
            <person name="Landsman D."/>
            <person name="Rodriguez-Kessler M."/>
            <person name="Delgado-Sanchez P."/>
        </authorList>
    </citation>
    <scope>NUCLEOTIDE SEQUENCE</scope>
    <source>
        <tissue evidence="2">Cladode</tissue>
    </source>
</reference>
<protein>
    <submittedName>
        <fullName evidence="2">Uncharacterized protein</fullName>
    </submittedName>
</protein>
<feature type="region of interest" description="Disordered" evidence="1">
    <location>
        <begin position="249"/>
        <end position="268"/>
    </location>
</feature>
<name>A0A7C9DR84_OPUST</name>
<reference evidence="2" key="1">
    <citation type="journal article" date="2013" name="J. Plant Res.">
        <title>Effect of fungi and light on seed germination of three Opuntia species from semiarid lands of central Mexico.</title>
        <authorList>
            <person name="Delgado-Sanchez P."/>
            <person name="Jimenez-Bremont J.F."/>
            <person name="Guerrero-Gonzalez Mde L."/>
            <person name="Flores J."/>
        </authorList>
    </citation>
    <scope>NUCLEOTIDE SEQUENCE</scope>
    <source>
        <tissue evidence="2">Cladode</tissue>
    </source>
</reference>
<sequence>MTDENNSGGEINVNGVQSDVVQKPLQKKRKLASPLVVADPAKQQQSSYEYDVEDLELIEISEELYEEDRRIHEKYSKEILLYSAPPVPLDISDATLMVVDTEELHRRGAYVSVVRGVVDECLNRNTLQIYDHPGDPRCGGFIHWERPSMTDMEAVRNVADFAFKACCDLCKKDGLRLLSVDKMSLRPTCHRVYYLTFTVLDDCTNEETTFQAEIIEITFKQYMLGLLRDASHDRVVAVMQIEGGTVEGAACSPPSVPENPRKESDCVT</sequence>
<proteinExistence type="predicted"/>
<evidence type="ECO:0000256" key="1">
    <source>
        <dbReference type="SAM" id="MobiDB-lite"/>
    </source>
</evidence>
<feature type="compositionally biased region" description="Basic and acidic residues" evidence="1">
    <location>
        <begin position="259"/>
        <end position="268"/>
    </location>
</feature>
<organism evidence="2">
    <name type="scientific">Opuntia streptacantha</name>
    <name type="common">Prickly pear cactus</name>
    <name type="synonym">Opuntia cardona</name>
    <dbReference type="NCBI Taxonomy" id="393608"/>
    <lineage>
        <taxon>Eukaryota</taxon>
        <taxon>Viridiplantae</taxon>
        <taxon>Streptophyta</taxon>
        <taxon>Embryophyta</taxon>
        <taxon>Tracheophyta</taxon>
        <taxon>Spermatophyta</taxon>
        <taxon>Magnoliopsida</taxon>
        <taxon>eudicotyledons</taxon>
        <taxon>Gunneridae</taxon>
        <taxon>Pentapetalae</taxon>
        <taxon>Caryophyllales</taxon>
        <taxon>Cactineae</taxon>
        <taxon>Cactaceae</taxon>
        <taxon>Opuntioideae</taxon>
        <taxon>Opuntia</taxon>
    </lineage>
</organism>
<dbReference type="EMBL" id="GISG01144693">
    <property type="protein sequence ID" value="MBA4646065.1"/>
    <property type="molecule type" value="Transcribed_RNA"/>
</dbReference>
<accession>A0A7C9DR84</accession>
<evidence type="ECO:0000313" key="2">
    <source>
        <dbReference type="EMBL" id="MBA4646065.1"/>
    </source>
</evidence>
<dbReference type="AlphaFoldDB" id="A0A7C9DR84"/>